<dbReference type="InterPro" id="IPR006564">
    <property type="entry name" value="Znf_PMZ"/>
</dbReference>
<sequence length="949" mass="109217">MVDKVDLLFYYGGRWVLTPTVIYIKKLTHVWKEYDPDLLSYIDICEEFHEKLGFSKVQQLLLKGPSGRYYLIEGDSGIRTIQTTLSVKSGVLELFAVDEGDDVVPAIDISHNNEPYLVTIDAATEGETSEEENDENESYLVTLDAATEGESSEEENDENEPYPSDYNSEELESFRLEKKREVNDQLDNFKELEKGMSFKNLEEAKRVVSYYSIARKVALRVDKSDSVRVRYKCIVSCPFVCLISEVKKGQGFEIKTLQTKHTCPEAFKNRRATQQALAHYFKKKVQNDPKCKVNEMRKIVDDNFRLNISYSKMKRVKRLVLEKLDGSYVDDFNKLEGYAQELRDNNPGTDVIINISKEALLEHGQRKFLRMYICIQALKSGWRASLRPFIGLDGTFLKGKFKGILLVALGQDSMKHFYPLAWAVMDRETIRTWKWFIELLRNSLGLADGKGLTLMSDMQKGLIGVVGDLLPKAQHRWCAMHLEANWSRSWSGVLMKKMFWWSAWSTYEEEFNDQLKSMGSVSKQAAKDLLWYPPQHWCRAFFDTICKNHSCENNFTESFNKWILEARAKPIIKMLEDIRIKVMKRLKQLEEEGKRWTEEYCPYSIDLYHDFRMIAQGCQVVANGDLGYEVAEGIDRHVVNLATKKCTCRTWDLTGIPCPHAIKALKHDRLEPLNEMHWWYSKEAYLFVYQPKIQPVRGEKFWKIDPSQATQPPQIHKFVGRPKLKRVREKDEARKREGLWSKSRKGLQMTCGNCSDVGHNRRRCPLLQKGRQVLSAPQPSEENELVFIPTPGFVASSSRKTSQQSSQAFNKAIGPSKSKRKNVSKDKVDAIPKRSKNSGKEIVVAPSIATVDEDEVEDGIESEDEDTVFAPKMISEEKTRLQMKKLQQQPIGSRRISFRGDENGASIPTNLPYSPKKLTWKGKACVTSNQLTKDKEKKIGKLKVKRGKH</sequence>
<evidence type="ECO:0000256" key="2">
    <source>
        <dbReference type="ARBA" id="ARBA00022771"/>
    </source>
</evidence>
<dbReference type="Pfam" id="PF03108">
    <property type="entry name" value="DBD_Tnp_Mut"/>
    <property type="match status" value="1"/>
</dbReference>
<evidence type="ECO:0000256" key="1">
    <source>
        <dbReference type="ARBA" id="ARBA00022723"/>
    </source>
</evidence>
<dbReference type="Pfam" id="PF10551">
    <property type="entry name" value="MULE"/>
    <property type="match status" value="1"/>
</dbReference>
<accession>A0AAF0QM19</accession>
<dbReference type="GO" id="GO:0008270">
    <property type="term" value="F:zinc ion binding"/>
    <property type="evidence" value="ECO:0007669"/>
    <property type="project" value="UniProtKB-KW"/>
</dbReference>
<feature type="region of interest" description="Disordered" evidence="6">
    <location>
        <begin position="147"/>
        <end position="168"/>
    </location>
</feature>
<keyword evidence="5" id="KW-0175">Coiled coil</keyword>
<evidence type="ECO:0000256" key="4">
    <source>
        <dbReference type="PROSITE-ProRule" id="PRU00325"/>
    </source>
</evidence>
<dbReference type="PANTHER" id="PTHR31973">
    <property type="entry name" value="POLYPROTEIN, PUTATIVE-RELATED"/>
    <property type="match status" value="1"/>
</dbReference>
<dbReference type="InterPro" id="IPR007527">
    <property type="entry name" value="Znf_SWIM"/>
</dbReference>
<dbReference type="EMBL" id="CP133615">
    <property type="protein sequence ID" value="WMV25603.1"/>
    <property type="molecule type" value="Genomic_DNA"/>
</dbReference>
<evidence type="ECO:0000259" key="7">
    <source>
        <dbReference type="PROSITE" id="PS50966"/>
    </source>
</evidence>
<dbReference type="PROSITE" id="PS50966">
    <property type="entry name" value="ZF_SWIM"/>
    <property type="match status" value="1"/>
</dbReference>
<feature type="compositionally biased region" description="Acidic residues" evidence="6">
    <location>
        <begin position="150"/>
        <end position="160"/>
    </location>
</feature>
<feature type="coiled-coil region" evidence="5">
    <location>
        <begin position="572"/>
        <end position="599"/>
    </location>
</feature>
<keyword evidence="3" id="KW-0862">Zinc</keyword>
<keyword evidence="1" id="KW-0479">Metal-binding</keyword>
<organism evidence="8 9">
    <name type="scientific">Solanum verrucosum</name>
    <dbReference type="NCBI Taxonomy" id="315347"/>
    <lineage>
        <taxon>Eukaryota</taxon>
        <taxon>Viridiplantae</taxon>
        <taxon>Streptophyta</taxon>
        <taxon>Embryophyta</taxon>
        <taxon>Tracheophyta</taxon>
        <taxon>Spermatophyta</taxon>
        <taxon>Magnoliopsida</taxon>
        <taxon>eudicotyledons</taxon>
        <taxon>Gunneridae</taxon>
        <taxon>Pentapetalae</taxon>
        <taxon>asterids</taxon>
        <taxon>lamiids</taxon>
        <taxon>Solanales</taxon>
        <taxon>Solanaceae</taxon>
        <taxon>Solanoideae</taxon>
        <taxon>Solaneae</taxon>
        <taxon>Solanum</taxon>
    </lineage>
</organism>
<proteinExistence type="predicted"/>
<feature type="compositionally biased region" description="Basic and acidic residues" evidence="6">
    <location>
        <begin position="823"/>
        <end position="832"/>
    </location>
</feature>
<evidence type="ECO:0000256" key="3">
    <source>
        <dbReference type="ARBA" id="ARBA00022833"/>
    </source>
</evidence>
<feature type="region of interest" description="Disordered" evidence="6">
    <location>
        <begin position="880"/>
        <end position="913"/>
    </location>
</feature>
<dbReference type="PANTHER" id="PTHR31973:SF189">
    <property type="entry name" value="TRANSPOSASE, MUDR, PLANT, MULE TRANSPOSASE DOMAIN PROTEIN-RELATED"/>
    <property type="match status" value="1"/>
</dbReference>
<gene>
    <name evidence="8" type="ORF">MTR67_018988</name>
</gene>
<feature type="domain" description="SWIM-type" evidence="7">
    <location>
        <begin position="628"/>
        <end position="669"/>
    </location>
</feature>
<protein>
    <recommendedName>
        <fullName evidence="7">SWIM-type domain-containing protein</fullName>
    </recommendedName>
</protein>
<evidence type="ECO:0000313" key="9">
    <source>
        <dbReference type="Proteomes" id="UP001234989"/>
    </source>
</evidence>
<keyword evidence="2 4" id="KW-0863">Zinc-finger</keyword>
<keyword evidence="9" id="KW-1185">Reference proteome</keyword>
<evidence type="ECO:0000313" key="8">
    <source>
        <dbReference type="EMBL" id="WMV25603.1"/>
    </source>
</evidence>
<name>A0AAF0QM19_SOLVR</name>
<dbReference type="InterPro" id="IPR018289">
    <property type="entry name" value="MULE_transposase_dom"/>
</dbReference>
<dbReference type="SMART" id="SM00575">
    <property type="entry name" value="ZnF_PMZ"/>
    <property type="match status" value="1"/>
</dbReference>
<dbReference type="AlphaFoldDB" id="A0AAF0QM19"/>
<dbReference type="Pfam" id="PF04434">
    <property type="entry name" value="SWIM"/>
    <property type="match status" value="1"/>
</dbReference>
<feature type="compositionally biased region" description="Low complexity" evidence="6">
    <location>
        <begin position="796"/>
        <end position="807"/>
    </location>
</feature>
<dbReference type="InterPro" id="IPR004332">
    <property type="entry name" value="Transposase_MuDR"/>
</dbReference>
<evidence type="ECO:0000256" key="6">
    <source>
        <dbReference type="SAM" id="MobiDB-lite"/>
    </source>
</evidence>
<dbReference type="Proteomes" id="UP001234989">
    <property type="component" value="Chromosome 4"/>
</dbReference>
<evidence type="ECO:0000256" key="5">
    <source>
        <dbReference type="SAM" id="Coils"/>
    </source>
</evidence>
<reference evidence="8" key="1">
    <citation type="submission" date="2023-08" db="EMBL/GenBank/DDBJ databases">
        <title>A de novo genome assembly of Solanum verrucosum Schlechtendal, a Mexican diploid species geographically isolated from the other diploid A-genome species in potato relatives.</title>
        <authorList>
            <person name="Hosaka K."/>
        </authorList>
    </citation>
    <scope>NUCLEOTIDE SEQUENCE</scope>
    <source>
        <tissue evidence="8">Young leaves</tissue>
    </source>
</reference>
<feature type="region of interest" description="Disordered" evidence="6">
    <location>
        <begin position="795"/>
        <end position="837"/>
    </location>
</feature>